<comment type="caution">
    <text evidence="2">The sequence shown here is derived from an EMBL/GenBank/DDBJ whole genome shotgun (WGS) entry which is preliminary data.</text>
</comment>
<gene>
    <name evidence="2" type="ORF">M569_17167</name>
</gene>
<organism evidence="2 3">
    <name type="scientific">Genlisea aurea</name>
    <dbReference type="NCBI Taxonomy" id="192259"/>
    <lineage>
        <taxon>Eukaryota</taxon>
        <taxon>Viridiplantae</taxon>
        <taxon>Streptophyta</taxon>
        <taxon>Embryophyta</taxon>
        <taxon>Tracheophyta</taxon>
        <taxon>Spermatophyta</taxon>
        <taxon>Magnoliopsida</taxon>
        <taxon>eudicotyledons</taxon>
        <taxon>Gunneridae</taxon>
        <taxon>Pentapetalae</taxon>
        <taxon>asterids</taxon>
        <taxon>lamiids</taxon>
        <taxon>Lamiales</taxon>
        <taxon>Lentibulariaceae</taxon>
        <taxon>Genlisea</taxon>
    </lineage>
</organism>
<dbReference type="Proteomes" id="UP000015453">
    <property type="component" value="Unassembled WGS sequence"/>
</dbReference>
<feature type="region of interest" description="Disordered" evidence="1">
    <location>
        <begin position="110"/>
        <end position="140"/>
    </location>
</feature>
<dbReference type="EMBL" id="AUSU01009992">
    <property type="protein sequence ID" value="EPS57650.1"/>
    <property type="molecule type" value="Genomic_DNA"/>
</dbReference>
<evidence type="ECO:0000313" key="3">
    <source>
        <dbReference type="Proteomes" id="UP000015453"/>
    </source>
</evidence>
<proteinExistence type="predicted"/>
<name>S8BSS8_9LAMI</name>
<evidence type="ECO:0000256" key="1">
    <source>
        <dbReference type="SAM" id="MobiDB-lite"/>
    </source>
</evidence>
<feature type="non-terminal residue" evidence="2">
    <location>
        <position position="140"/>
    </location>
</feature>
<protein>
    <recommendedName>
        <fullName evidence="4">Myb-like domain-containing protein</fullName>
    </recommendedName>
</protein>
<reference evidence="2 3" key="1">
    <citation type="journal article" date="2013" name="BMC Genomics">
        <title>The miniature genome of a carnivorous plant Genlisea aurea contains a low number of genes and short non-coding sequences.</title>
        <authorList>
            <person name="Leushkin E.V."/>
            <person name="Sutormin R.A."/>
            <person name="Nabieva E.R."/>
            <person name="Penin A.A."/>
            <person name="Kondrashov A.S."/>
            <person name="Logacheva M.D."/>
        </authorList>
    </citation>
    <scope>NUCLEOTIDE SEQUENCE [LARGE SCALE GENOMIC DNA]</scope>
</reference>
<evidence type="ECO:0000313" key="2">
    <source>
        <dbReference type="EMBL" id="EPS57650.1"/>
    </source>
</evidence>
<keyword evidence="3" id="KW-1185">Reference proteome</keyword>
<feature type="non-terminal residue" evidence="2">
    <location>
        <position position="1"/>
    </location>
</feature>
<dbReference type="AlphaFoldDB" id="S8BSS8"/>
<dbReference type="PANTHER" id="PTHR14000">
    <property type="entry name" value="FINGER CCCH DOMAIN PROTEIN, PUTATIVE (DUF3755)-RELATED"/>
    <property type="match status" value="1"/>
</dbReference>
<evidence type="ECO:0008006" key="4">
    <source>
        <dbReference type="Google" id="ProtNLM"/>
    </source>
</evidence>
<feature type="compositionally biased region" description="Basic and acidic residues" evidence="1">
    <location>
        <begin position="130"/>
        <end position="140"/>
    </location>
</feature>
<feature type="compositionally biased region" description="Low complexity" evidence="1">
    <location>
        <begin position="110"/>
        <end position="120"/>
    </location>
</feature>
<dbReference type="OrthoDB" id="19768at2759"/>
<accession>S8BSS8</accession>
<sequence length="140" mass="15625">GGMIFSPGVSQSSMDSSSSLLYDSVPGLKHDTGLAVEWSTDEQYRLDEGIAKYANEPNIMKYIKIAASLRDKTVRDVALRCKWMARKRRKQENQKCGKKVKDRKELLAESSLRNNISSSSPVNPFLPTTKIHDLSDSMSG</sequence>
<dbReference type="PANTHER" id="PTHR14000:SF6">
    <property type="entry name" value="OS02G0631200 PROTEIN"/>
    <property type="match status" value="1"/>
</dbReference>